<proteinExistence type="predicted"/>
<keyword evidence="4" id="KW-1185">Reference proteome</keyword>
<reference evidence="3 4" key="2">
    <citation type="submission" date="2020-02" db="EMBL/GenBank/DDBJ databases">
        <authorList>
            <person name="Sun Q."/>
            <person name="Inoue M."/>
        </authorList>
    </citation>
    <scope>NUCLEOTIDE SEQUENCE [LARGE SCALE GENOMIC DNA]</scope>
    <source>
        <strain evidence="3 4">KCTC 22478</strain>
    </source>
</reference>
<evidence type="ECO:0000313" key="4">
    <source>
        <dbReference type="Proteomes" id="UP000746741"/>
    </source>
</evidence>
<sequence length="83" mass="8918">MDTRAAPSRPRLLRRLFLVFNAAMGIWFLVSFADAVRQYAGAESDSVRTGTLVGTGLGLGALLVLWAAGAVLLGVVMLLRRSR</sequence>
<dbReference type="EMBL" id="JAAVUP010000002">
    <property type="protein sequence ID" value="NKE16988.1"/>
    <property type="molecule type" value="Genomic_DNA"/>
</dbReference>
<accession>A0A9X9WFE1</accession>
<evidence type="ECO:0000313" key="5">
    <source>
        <dbReference type="Proteomes" id="UP001138708"/>
    </source>
</evidence>
<comment type="caution">
    <text evidence="2">The sequence shown here is derived from an EMBL/GenBank/DDBJ whole genome shotgun (WGS) entry which is preliminary data.</text>
</comment>
<feature type="transmembrane region" description="Helical" evidence="1">
    <location>
        <begin position="53"/>
        <end position="79"/>
    </location>
</feature>
<keyword evidence="1" id="KW-1133">Transmembrane helix</keyword>
<evidence type="ECO:0000313" key="2">
    <source>
        <dbReference type="EMBL" id="MBR0659051.1"/>
    </source>
</evidence>
<evidence type="ECO:0000313" key="3">
    <source>
        <dbReference type="EMBL" id="NKE16988.1"/>
    </source>
</evidence>
<evidence type="ECO:0000256" key="1">
    <source>
        <dbReference type="SAM" id="Phobius"/>
    </source>
</evidence>
<organism evidence="2 5">
    <name type="scientific">Neoroseomonas oryzicola</name>
    <dbReference type="NCBI Taxonomy" id="535904"/>
    <lineage>
        <taxon>Bacteria</taxon>
        <taxon>Pseudomonadati</taxon>
        <taxon>Pseudomonadota</taxon>
        <taxon>Alphaproteobacteria</taxon>
        <taxon>Acetobacterales</taxon>
        <taxon>Acetobacteraceae</taxon>
        <taxon>Neoroseomonas</taxon>
    </lineage>
</organism>
<dbReference type="AlphaFoldDB" id="A0A9X9WFE1"/>
<reference evidence="2" key="3">
    <citation type="journal article" date="2021" name="Syst. Appl. Microbiol.">
        <title>Roseomonas hellenica sp. nov., isolated from roots of wild-growing Alkanna tinctoria.</title>
        <authorList>
            <person name="Rat A."/>
            <person name="Naranjo H.D."/>
            <person name="Lebbe L."/>
            <person name="Cnockaert M."/>
            <person name="Krigas N."/>
            <person name="Grigoriadou K."/>
            <person name="Maloupa E."/>
            <person name="Willems A."/>
        </authorList>
    </citation>
    <scope>NUCLEOTIDE SEQUENCE</scope>
    <source>
        <strain evidence="2">LMG 31161</strain>
    </source>
</reference>
<keyword evidence="1" id="KW-0472">Membrane</keyword>
<dbReference type="RefSeq" id="WP_168040871.1">
    <property type="nucleotide sequence ID" value="NZ_JAAEDK010000013.1"/>
</dbReference>
<reference evidence="2" key="1">
    <citation type="submission" date="2020-01" db="EMBL/GenBank/DDBJ databases">
        <authorList>
            <person name="Rat A."/>
        </authorList>
    </citation>
    <scope>NUCLEOTIDE SEQUENCE</scope>
    <source>
        <strain evidence="2">LMG 31161</strain>
    </source>
</reference>
<name>A0A9X9WFE1_9PROT</name>
<gene>
    <name evidence="3" type="ORF">GWK15_08555</name>
    <name evidence="2" type="ORF">GXW75_07325</name>
</gene>
<dbReference type="Proteomes" id="UP000746741">
    <property type="component" value="Unassembled WGS sequence"/>
</dbReference>
<keyword evidence="1" id="KW-0812">Transmembrane</keyword>
<dbReference type="EMBL" id="JAAEDK010000013">
    <property type="protein sequence ID" value="MBR0659051.1"/>
    <property type="molecule type" value="Genomic_DNA"/>
</dbReference>
<feature type="transmembrane region" description="Helical" evidence="1">
    <location>
        <begin position="12"/>
        <end position="33"/>
    </location>
</feature>
<dbReference type="Proteomes" id="UP001138708">
    <property type="component" value="Unassembled WGS sequence"/>
</dbReference>
<protein>
    <submittedName>
        <fullName evidence="2">Uncharacterized protein</fullName>
    </submittedName>
</protein>